<feature type="transmembrane region" description="Helical" evidence="8">
    <location>
        <begin position="165"/>
        <end position="185"/>
    </location>
</feature>
<reference evidence="9" key="2">
    <citation type="submission" date="2020-02" db="EMBL/GenBank/DDBJ databases">
        <authorList>
            <person name="Matsumoto Y."/>
            <person name="Motooka D."/>
            <person name="Nakamura S."/>
        </authorList>
    </citation>
    <scope>NUCLEOTIDE SEQUENCE</scope>
    <source>
        <strain evidence="9">JCM 13671</strain>
    </source>
</reference>
<feature type="compositionally biased region" description="Polar residues" evidence="7">
    <location>
        <begin position="1"/>
        <end position="12"/>
    </location>
</feature>
<keyword evidence="10" id="KW-1185">Reference proteome</keyword>
<dbReference type="Gene3D" id="1.20.1720.10">
    <property type="entry name" value="Multidrug resistance protein D"/>
    <property type="match status" value="1"/>
</dbReference>
<feature type="transmembrane region" description="Helical" evidence="8">
    <location>
        <begin position="191"/>
        <end position="214"/>
    </location>
</feature>
<evidence type="ECO:0000256" key="2">
    <source>
        <dbReference type="ARBA" id="ARBA00022448"/>
    </source>
</evidence>
<evidence type="ECO:0000256" key="8">
    <source>
        <dbReference type="SAM" id="Phobius"/>
    </source>
</evidence>
<keyword evidence="6 8" id="KW-0472">Membrane</keyword>
<dbReference type="Pfam" id="PF07690">
    <property type="entry name" value="MFS_1"/>
    <property type="match status" value="1"/>
</dbReference>
<feature type="region of interest" description="Disordered" evidence="7">
    <location>
        <begin position="1"/>
        <end position="29"/>
    </location>
</feature>
<feature type="transmembrane region" description="Helical" evidence="8">
    <location>
        <begin position="331"/>
        <end position="349"/>
    </location>
</feature>
<dbReference type="RefSeq" id="WP_109788488.1">
    <property type="nucleotide sequence ID" value="NZ_AP022612.1"/>
</dbReference>
<feature type="transmembrane region" description="Helical" evidence="8">
    <location>
        <begin position="132"/>
        <end position="153"/>
    </location>
</feature>
<dbReference type="InterPro" id="IPR011701">
    <property type="entry name" value="MFS"/>
</dbReference>
<evidence type="ECO:0000256" key="7">
    <source>
        <dbReference type="SAM" id="MobiDB-lite"/>
    </source>
</evidence>
<sequence>MTTLQRTPPTETRSPESGRHRRPAASSSRIYGGGSRWLILGVIALAQLVVVLDATIVNIALPSAQQDLGFSDDARQWLITAYALAFGSLLLLGGRLGDLVGRKPMFLIGLIGFASASALGGAAGSFEVLVTARALQGVFGAMLAPAALSLLTVTFTEKDERAKAFGVFGAISGGGGAIGLILGGALTEYLSWRWCLYVNAPLALAAVVGTIVLIPSLAKSATRARIDLPGSLVIVGGLVALVYGLGNAESEGWTSMTTLTCITLGIALIGIFLLIERDVANPLLPLRILADRTRGGAYAALAVCGAGMFAVLLFLTFYMSTIKQFSPLQTGFAFLPMIAALAVTATALAKVTALVGPKLSVFTGMLFAAGGLMLFTLLDFDSSYLTHVVPGLVITGIGLGLVMAPAMAAATSGVQADDAGVASAAVSTFQQIGGSIGTAVLSALAAAAASDYLQGRAPNPANQAMAAMESYTTTFFWGAAIFAAGAVVCGLLFPPGPVQADPEAEPVMAH</sequence>
<dbReference type="CDD" id="cd17321">
    <property type="entry name" value="MFS_MMR_MDR_like"/>
    <property type="match status" value="1"/>
</dbReference>
<evidence type="ECO:0000256" key="3">
    <source>
        <dbReference type="ARBA" id="ARBA00022475"/>
    </source>
</evidence>
<feature type="transmembrane region" description="Helical" evidence="8">
    <location>
        <begin position="77"/>
        <end position="94"/>
    </location>
</feature>
<feature type="transmembrane region" description="Helical" evidence="8">
    <location>
        <begin position="37"/>
        <end position="57"/>
    </location>
</feature>
<feature type="transmembrane region" description="Helical" evidence="8">
    <location>
        <begin position="384"/>
        <end position="404"/>
    </location>
</feature>
<dbReference type="InterPro" id="IPR036259">
    <property type="entry name" value="MFS_trans_sf"/>
</dbReference>
<dbReference type="Gene3D" id="1.20.1250.20">
    <property type="entry name" value="MFS general substrate transporter like domains"/>
    <property type="match status" value="1"/>
</dbReference>
<dbReference type="PANTHER" id="PTHR42718:SF46">
    <property type="entry name" value="BLR6921 PROTEIN"/>
    <property type="match status" value="1"/>
</dbReference>
<dbReference type="AlphaFoldDB" id="A0A7I7Y3V6"/>
<organism evidence="9 10">
    <name type="scientific">Mycolicibacterium confluentis</name>
    <dbReference type="NCBI Taxonomy" id="28047"/>
    <lineage>
        <taxon>Bacteria</taxon>
        <taxon>Bacillati</taxon>
        <taxon>Actinomycetota</taxon>
        <taxon>Actinomycetes</taxon>
        <taxon>Mycobacteriales</taxon>
        <taxon>Mycobacteriaceae</taxon>
        <taxon>Mycolicibacterium</taxon>
    </lineage>
</organism>
<dbReference type="EMBL" id="AP022612">
    <property type="protein sequence ID" value="BBZ36289.1"/>
    <property type="molecule type" value="Genomic_DNA"/>
</dbReference>
<keyword evidence="5 8" id="KW-1133">Transmembrane helix</keyword>
<feature type="transmembrane region" description="Helical" evidence="8">
    <location>
        <begin position="475"/>
        <end position="493"/>
    </location>
</feature>
<evidence type="ECO:0000313" key="9">
    <source>
        <dbReference type="EMBL" id="BBZ36289.1"/>
    </source>
</evidence>
<keyword evidence="4 8" id="KW-0812">Transmembrane</keyword>
<feature type="transmembrane region" description="Helical" evidence="8">
    <location>
        <begin position="296"/>
        <end position="319"/>
    </location>
</feature>
<protein>
    <submittedName>
        <fullName evidence="9">MFS transporter</fullName>
    </submittedName>
</protein>
<evidence type="ECO:0000256" key="5">
    <source>
        <dbReference type="ARBA" id="ARBA00022989"/>
    </source>
</evidence>
<dbReference type="PANTHER" id="PTHR42718">
    <property type="entry name" value="MAJOR FACILITATOR SUPERFAMILY MULTIDRUG TRANSPORTER MFSC"/>
    <property type="match status" value="1"/>
</dbReference>
<dbReference type="PROSITE" id="PS50850">
    <property type="entry name" value="MFS"/>
    <property type="match status" value="1"/>
</dbReference>
<dbReference type="Proteomes" id="UP000466931">
    <property type="component" value="Chromosome"/>
</dbReference>
<dbReference type="GO" id="GO:0005886">
    <property type="term" value="C:plasma membrane"/>
    <property type="evidence" value="ECO:0007669"/>
    <property type="project" value="UniProtKB-SubCell"/>
</dbReference>
<comment type="subcellular location">
    <subcellularLocation>
        <location evidence="1">Cell membrane</location>
        <topology evidence="1">Multi-pass membrane protein</topology>
    </subcellularLocation>
</comment>
<feature type="transmembrane region" description="Helical" evidence="8">
    <location>
        <begin position="252"/>
        <end position="275"/>
    </location>
</feature>
<evidence type="ECO:0000256" key="6">
    <source>
        <dbReference type="ARBA" id="ARBA00023136"/>
    </source>
</evidence>
<dbReference type="GO" id="GO:0022857">
    <property type="term" value="F:transmembrane transporter activity"/>
    <property type="evidence" value="ECO:0007669"/>
    <property type="project" value="InterPro"/>
</dbReference>
<evidence type="ECO:0000256" key="1">
    <source>
        <dbReference type="ARBA" id="ARBA00004651"/>
    </source>
</evidence>
<reference evidence="9" key="1">
    <citation type="journal article" date="2019" name="Emerg. Microbes Infect.">
        <title>Comprehensive subspecies identification of 175 nontuberculous mycobacteria species based on 7547 genomic profiles.</title>
        <authorList>
            <person name="Matsumoto Y."/>
            <person name="Kinjo T."/>
            <person name="Motooka D."/>
            <person name="Nabeya D."/>
            <person name="Jung N."/>
            <person name="Uechi K."/>
            <person name="Horii T."/>
            <person name="Iida T."/>
            <person name="Fujita J."/>
            <person name="Nakamura S."/>
        </authorList>
    </citation>
    <scope>NUCLEOTIDE SEQUENCE [LARGE SCALE GENOMIC DNA]</scope>
    <source>
        <strain evidence="9">JCM 13671</strain>
    </source>
</reference>
<evidence type="ECO:0000256" key="4">
    <source>
        <dbReference type="ARBA" id="ARBA00022692"/>
    </source>
</evidence>
<name>A0A7I7Y3V6_9MYCO</name>
<evidence type="ECO:0000313" key="10">
    <source>
        <dbReference type="Proteomes" id="UP000466931"/>
    </source>
</evidence>
<dbReference type="InterPro" id="IPR020846">
    <property type="entry name" value="MFS_dom"/>
</dbReference>
<dbReference type="OrthoDB" id="4080117at2"/>
<feature type="transmembrane region" description="Helical" evidence="8">
    <location>
        <begin position="106"/>
        <end position="126"/>
    </location>
</feature>
<keyword evidence="3" id="KW-1003">Cell membrane</keyword>
<feature type="transmembrane region" description="Helical" evidence="8">
    <location>
        <begin position="226"/>
        <end position="246"/>
    </location>
</feature>
<feature type="transmembrane region" description="Helical" evidence="8">
    <location>
        <begin position="361"/>
        <end position="378"/>
    </location>
</feature>
<gene>
    <name evidence="9" type="ORF">MCNF_48940</name>
</gene>
<keyword evidence="2" id="KW-0813">Transport</keyword>
<dbReference type="SUPFAM" id="SSF103473">
    <property type="entry name" value="MFS general substrate transporter"/>
    <property type="match status" value="2"/>
</dbReference>
<proteinExistence type="predicted"/>
<accession>A0A7I7Y3V6</accession>